<dbReference type="GO" id="GO:0003677">
    <property type="term" value="F:DNA binding"/>
    <property type="evidence" value="ECO:0007669"/>
    <property type="project" value="UniProtKB-KW"/>
</dbReference>
<dbReference type="InterPro" id="IPR050679">
    <property type="entry name" value="Bact_HTH_transcr_reg"/>
</dbReference>
<dbReference type="InterPro" id="IPR036388">
    <property type="entry name" value="WH-like_DNA-bd_sf"/>
</dbReference>
<comment type="caution">
    <text evidence="5">The sequence shown here is derived from an EMBL/GenBank/DDBJ whole genome shotgun (WGS) entry which is preliminary data.</text>
</comment>
<dbReference type="SMART" id="SM00345">
    <property type="entry name" value="HTH_GNTR"/>
    <property type="match status" value="1"/>
</dbReference>
<dbReference type="PROSITE" id="PS50949">
    <property type="entry name" value="HTH_GNTR"/>
    <property type="match status" value="1"/>
</dbReference>
<evidence type="ECO:0000313" key="6">
    <source>
        <dbReference type="Proteomes" id="UP000321685"/>
    </source>
</evidence>
<dbReference type="GO" id="GO:0003700">
    <property type="term" value="F:DNA-binding transcription factor activity"/>
    <property type="evidence" value="ECO:0007669"/>
    <property type="project" value="InterPro"/>
</dbReference>
<dbReference type="SUPFAM" id="SSF46785">
    <property type="entry name" value="Winged helix' DNA-binding domain"/>
    <property type="match status" value="1"/>
</dbReference>
<feature type="domain" description="HTH gntR-type" evidence="4">
    <location>
        <begin position="7"/>
        <end position="75"/>
    </location>
</feature>
<dbReference type="GO" id="GO:0045892">
    <property type="term" value="P:negative regulation of DNA-templated transcription"/>
    <property type="evidence" value="ECO:0007669"/>
    <property type="project" value="TreeGrafter"/>
</dbReference>
<dbReference type="PANTHER" id="PTHR44846:SF1">
    <property type="entry name" value="MANNOSYL-D-GLYCERATE TRANSPORT_METABOLISM SYSTEM REPRESSOR MNGR-RELATED"/>
    <property type="match status" value="1"/>
</dbReference>
<proteinExistence type="predicted"/>
<evidence type="ECO:0000313" key="5">
    <source>
        <dbReference type="EMBL" id="GEL23379.1"/>
    </source>
</evidence>
<organism evidence="5 6">
    <name type="scientific">Pseudonocardia sulfidoxydans NBRC 16205</name>
    <dbReference type="NCBI Taxonomy" id="1223511"/>
    <lineage>
        <taxon>Bacteria</taxon>
        <taxon>Bacillati</taxon>
        <taxon>Actinomycetota</taxon>
        <taxon>Actinomycetes</taxon>
        <taxon>Pseudonocardiales</taxon>
        <taxon>Pseudonocardiaceae</taxon>
        <taxon>Pseudonocardia</taxon>
    </lineage>
</organism>
<dbReference type="RefSeq" id="WP_147106347.1">
    <property type="nucleotide sequence ID" value="NZ_BJVJ01000018.1"/>
</dbReference>
<accession>A0A511DF10</accession>
<name>A0A511DF10_9PSEU</name>
<dbReference type="InterPro" id="IPR000524">
    <property type="entry name" value="Tscrpt_reg_HTH_GntR"/>
</dbReference>
<dbReference type="OrthoDB" id="3358191at2"/>
<dbReference type="PRINTS" id="PR00035">
    <property type="entry name" value="HTHGNTR"/>
</dbReference>
<dbReference type="CDD" id="cd07377">
    <property type="entry name" value="WHTH_GntR"/>
    <property type="match status" value="1"/>
</dbReference>
<sequence length="120" mass="12991">MTERSASPKYMQVAAELRRAIRTGTYPVGSTLPSTAQLTRSFDVSTTVVRAAVRELREEGLVFGQPGKAVYIAAEPADSDEPPGDLAHQVRELSANLSAAIHSLNQRVAALEEQLRTADR</sequence>
<protein>
    <submittedName>
        <fullName evidence="5">GntR family transcriptional regulator</fullName>
    </submittedName>
</protein>
<keyword evidence="3" id="KW-0804">Transcription</keyword>
<evidence type="ECO:0000256" key="1">
    <source>
        <dbReference type="ARBA" id="ARBA00023015"/>
    </source>
</evidence>
<evidence type="ECO:0000256" key="3">
    <source>
        <dbReference type="ARBA" id="ARBA00023163"/>
    </source>
</evidence>
<evidence type="ECO:0000256" key="2">
    <source>
        <dbReference type="ARBA" id="ARBA00023125"/>
    </source>
</evidence>
<dbReference type="Proteomes" id="UP000321685">
    <property type="component" value="Unassembled WGS sequence"/>
</dbReference>
<keyword evidence="1" id="KW-0805">Transcription regulation</keyword>
<gene>
    <name evidence="5" type="primary">ytrA</name>
    <name evidence="5" type="ORF">PSU4_23330</name>
</gene>
<dbReference type="Pfam" id="PF00392">
    <property type="entry name" value="GntR"/>
    <property type="match status" value="1"/>
</dbReference>
<dbReference type="EMBL" id="BJVJ01000018">
    <property type="protein sequence ID" value="GEL23379.1"/>
    <property type="molecule type" value="Genomic_DNA"/>
</dbReference>
<keyword evidence="6" id="KW-1185">Reference proteome</keyword>
<dbReference type="Gene3D" id="1.10.10.10">
    <property type="entry name" value="Winged helix-like DNA-binding domain superfamily/Winged helix DNA-binding domain"/>
    <property type="match status" value="1"/>
</dbReference>
<dbReference type="AlphaFoldDB" id="A0A511DF10"/>
<evidence type="ECO:0000259" key="4">
    <source>
        <dbReference type="PROSITE" id="PS50949"/>
    </source>
</evidence>
<dbReference type="InterPro" id="IPR036390">
    <property type="entry name" value="WH_DNA-bd_sf"/>
</dbReference>
<reference evidence="5 6" key="1">
    <citation type="submission" date="2019-07" db="EMBL/GenBank/DDBJ databases">
        <title>Whole genome shotgun sequence of Pseudonocardia sulfidoxydans NBRC 16205.</title>
        <authorList>
            <person name="Hosoyama A."/>
            <person name="Uohara A."/>
            <person name="Ohji S."/>
            <person name="Ichikawa N."/>
        </authorList>
    </citation>
    <scope>NUCLEOTIDE SEQUENCE [LARGE SCALE GENOMIC DNA]</scope>
    <source>
        <strain evidence="5 6">NBRC 16205</strain>
    </source>
</reference>
<dbReference type="PANTHER" id="PTHR44846">
    <property type="entry name" value="MANNOSYL-D-GLYCERATE TRANSPORT/METABOLISM SYSTEM REPRESSOR MNGR-RELATED"/>
    <property type="match status" value="1"/>
</dbReference>
<keyword evidence="2" id="KW-0238">DNA-binding</keyword>